<feature type="domain" description="Doublecortin" evidence="14">
    <location>
        <begin position="162"/>
        <end position="241"/>
    </location>
</feature>
<evidence type="ECO:0000256" key="5">
    <source>
        <dbReference type="ARBA" id="ARBA00022737"/>
    </source>
</evidence>
<feature type="compositionally biased region" description="Polar residues" evidence="13">
    <location>
        <begin position="1600"/>
        <end position="1612"/>
    </location>
</feature>
<keyword evidence="6" id="KW-0970">Cilium biogenesis/degradation</keyword>
<feature type="compositionally biased region" description="Polar residues" evidence="13">
    <location>
        <begin position="689"/>
        <end position="705"/>
    </location>
</feature>
<keyword evidence="16" id="KW-1185">Reference proteome</keyword>
<dbReference type="SMART" id="SM00537">
    <property type="entry name" value="DCX"/>
    <property type="match status" value="2"/>
</dbReference>
<feature type="region of interest" description="Disordered" evidence="13">
    <location>
        <begin position="1428"/>
        <end position="1476"/>
    </location>
</feature>
<feature type="compositionally biased region" description="Basic residues" evidence="13">
    <location>
        <begin position="674"/>
        <end position="686"/>
    </location>
</feature>
<dbReference type="GO" id="GO:0009416">
    <property type="term" value="P:response to light stimulus"/>
    <property type="evidence" value="ECO:0007669"/>
    <property type="project" value="UniProtKB-ARBA"/>
</dbReference>
<dbReference type="GO" id="GO:0060041">
    <property type="term" value="P:retina development in camera-type eye"/>
    <property type="evidence" value="ECO:0007669"/>
    <property type="project" value="TreeGrafter"/>
</dbReference>
<feature type="region of interest" description="Disordered" evidence="13">
    <location>
        <begin position="1580"/>
        <end position="1612"/>
    </location>
</feature>
<dbReference type="FunFam" id="3.10.20.230:FF:000006">
    <property type="entry name" value="Oxygen-regulated protein 1"/>
    <property type="match status" value="1"/>
</dbReference>
<feature type="compositionally biased region" description="Polar residues" evidence="13">
    <location>
        <begin position="1646"/>
        <end position="1657"/>
    </location>
</feature>
<feature type="compositionally biased region" description="Polar residues" evidence="13">
    <location>
        <begin position="1458"/>
        <end position="1467"/>
    </location>
</feature>
<evidence type="ECO:0000256" key="11">
    <source>
        <dbReference type="ARBA" id="ARBA00044186"/>
    </source>
</evidence>
<dbReference type="Pfam" id="PF03607">
    <property type="entry name" value="DCX"/>
    <property type="match status" value="2"/>
</dbReference>
<accession>A0A8C4X5P9</accession>
<dbReference type="PROSITE" id="PS50309">
    <property type="entry name" value="DC"/>
    <property type="match status" value="2"/>
</dbReference>
<dbReference type="Gene3D" id="3.10.20.230">
    <property type="entry name" value="Doublecortin domain"/>
    <property type="match status" value="2"/>
</dbReference>
<keyword evidence="8" id="KW-0206">Cytoskeleton</keyword>
<keyword evidence="5" id="KW-0677">Repeat</keyword>
<evidence type="ECO:0000256" key="9">
    <source>
        <dbReference type="ARBA" id="ARBA00023273"/>
    </source>
</evidence>
<name>A0A8C4X5P9_ERPCA</name>
<evidence type="ECO:0000256" key="2">
    <source>
        <dbReference type="ARBA" id="ARBA00004504"/>
    </source>
</evidence>
<dbReference type="GO" id="GO:0035556">
    <property type="term" value="P:intracellular signal transduction"/>
    <property type="evidence" value="ECO:0007669"/>
    <property type="project" value="InterPro"/>
</dbReference>
<evidence type="ECO:0000256" key="12">
    <source>
        <dbReference type="ARBA" id="ARBA00046756"/>
    </source>
</evidence>
<dbReference type="SUPFAM" id="SSF89837">
    <property type="entry name" value="Doublecortin (DC)"/>
    <property type="match status" value="2"/>
</dbReference>
<dbReference type="GO" id="GO:0032391">
    <property type="term" value="C:photoreceptor connecting cilium"/>
    <property type="evidence" value="ECO:0007669"/>
    <property type="project" value="UniProtKB-ARBA"/>
</dbReference>
<reference evidence="15" key="3">
    <citation type="submission" date="2025-09" db="UniProtKB">
        <authorList>
            <consortium name="Ensembl"/>
        </authorList>
    </citation>
    <scope>IDENTIFICATION</scope>
</reference>
<feature type="compositionally biased region" description="Polar residues" evidence="13">
    <location>
        <begin position="797"/>
        <end position="808"/>
    </location>
</feature>
<dbReference type="GO" id="GO:0005930">
    <property type="term" value="C:axoneme"/>
    <property type="evidence" value="ECO:0007669"/>
    <property type="project" value="UniProtKB-SubCell"/>
</dbReference>
<keyword evidence="7" id="KW-0969">Cilium</keyword>
<evidence type="ECO:0000256" key="6">
    <source>
        <dbReference type="ARBA" id="ARBA00022794"/>
    </source>
</evidence>
<evidence type="ECO:0000313" key="16">
    <source>
        <dbReference type="Proteomes" id="UP000694620"/>
    </source>
</evidence>
<reference evidence="15" key="1">
    <citation type="submission" date="2021-06" db="EMBL/GenBank/DDBJ databases">
        <authorList>
            <consortium name="Wellcome Sanger Institute Data Sharing"/>
        </authorList>
    </citation>
    <scope>NUCLEOTIDE SEQUENCE [LARGE SCALE GENOMIC DNA]</scope>
</reference>
<organism evidence="15 16">
    <name type="scientific">Erpetoichthys calabaricus</name>
    <name type="common">Rope fish</name>
    <name type="synonym">Calamoichthys calabaricus</name>
    <dbReference type="NCBI Taxonomy" id="27687"/>
    <lineage>
        <taxon>Eukaryota</taxon>
        <taxon>Metazoa</taxon>
        <taxon>Chordata</taxon>
        <taxon>Craniata</taxon>
        <taxon>Vertebrata</taxon>
        <taxon>Euteleostomi</taxon>
        <taxon>Actinopterygii</taxon>
        <taxon>Polypteriformes</taxon>
        <taxon>Polypteridae</taxon>
        <taxon>Erpetoichthys</taxon>
    </lineage>
</organism>
<sequence>MSSSPPSNSLQPHSSESGLTMSSRHPQVTDPITSKRVCFYKSGDPQFKGFRTVINNRTYKTLDALLDSLSKRVPLPFGVRNITTPQGIHGISSIEELEDGKSYICSDQKKVKPINLEEASRKPLPWHTTRPVSARRHAMQIAKQNQFRTIRRDNSVVIRTPRKLVVFKNGDAGIKHTIMLQRKTTQSFEALLDHVSEVMQIPVLKLYSADGRRIDGLQALILCSGIVVAVGREPFKQGRYDPQSQSLPTRLPGISNRVQPNTRSRRFSLSSEKYLLNEINNSLGGSLYNISDNPMSSLDTCTCLGEDIPLMPPDDDIVKSVRVNQDGSMTVEMKVRLTIKEEETIQWTTTLSRRSVTNELKNVQSEVGSPDSNIILSKDKNRVMYLENCHTKEQNGFSSEGNDVAHNTCKVCKENHQDETWPDLHSHNDVNVVNKNYKSVKKRAPTPGPQRTRTKHASFERIKSISETEIQQNVIGTYSYVEEMETGDRKGEYCLVSHSSTLPVQNTELNNNGIRSDFKAVGVAEVLTLHRNMDEITESFMRIVEQENCFDNFFANQMCVTEEQKKCNRPVSSEHVPIQLDNELLSKRPNTTSALLKQQENHHHPFSSDFMSSMDLSAVSQDGNSVALNPNLLDESMASNAAAKESMSCEMQEQTDITPASDPLCPNCRSPVSVRKKKKKATKPKVSKNIQLESENAVTKATENTLSKDEDSTKSCESSCDALDSNQGADEFKKHDAQITSKNGNRKKRNKISEKKIRNKSSSSNTPEESNTIGNKGSYVGTESEKQIKTDTEDESSVQQEQGSLDQDHCQQINKAINITANRKNVLPPIQSNASKTMKQKKSKEDKNILLSSLDTDYKTDESAAGLSIKCSSPPLSSNYVETWLQNVDSESPEIHSYYKEFQNENEVSGHIQEIKDHVVDIRLYCKNDHIKRNDLIPTMEKVLEEPEECILMKNACCTNKKQHKVCISKRQKAEAAIQTDLADISLNVSDFEGQLKTKHAFKALPSSIEMHRCMPCNRHPSSLEKSYSLPDFSCDSASGFNIPSKVFLALLSAITVKDELCILNTKEPLVSDICAQTLRHMESFKKSIEEVNELKSSLTDLQKLLACWKDSHGKLEHPADSSSLKSHNFSVSKSEIADSRIEHNFDMHEIIEGICKSHENQANIVDYEIFHAVEQHVSTHEATEIDEKKDNIQGLDSLISELSVLPNEDITEEITYSNLEEADNMKEQSQFDNPITNSENVIESVHVMNETKETTKELSEGYLCDMDVTENVNEPASTDIIAEAKDEAQPPGVMFASMKSNDKGLESAGSLSSSSSLTFSYKSKVCAKKEIDGISIKSIKEKFLAQSKVESYYHKKRLPSPPTTDLSDCRPVSSDSAGSAYRSQASYEITTESGEEDIARAPVSKGFVRKTIERLYGKAEASFKASTYGRPHTRTSPSCQVDRKTASATPDRAMENANGSPSSSINKEIAKQTDESQIVSDNIAEKDLDDGVLIDKGRWLLKENHLIRNSPPEKLGMYDNIETTSAETALDNTSEDAPYYHYGQQIPTLTAISSSEIEEMAKPVEEKCSYFTMPHASDSEPFVDDHTSIKSKRVRPVTMGSTEGTTKCMQKSGSLPSFASVEFKVPDNKVHPEKGTDSLECPVSSKPSGRQTSNSLEVKEQDSLDKLHIICGQHCPILTATVEAFSEETRGYVYKKSSDPEHVWTMRSLARLHKAQDLESRLLIMDGKEMSRQLNERSWDCLINEIVKKHELENIKHEHYELICYIQIQNTLKYRNIERNKVSYFLYFKGSLISSTNTVYY</sequence>
<feature type="region of interest" description="Disordered" evidence="13">
    <location>
        <begin position="827"/>
        <end position="846"/>
    </location>
</feature>
<comment type="function">
    <text evidence="10">Microtubule-associated protein regulating the stability and length of the microtubule-based axoneme of photoreceptors. Required for the differentiation of photoreceptor cells, it plays a role in the organization of the outer segment of rod and cone photoreceptors ensuring the correct orientation and higher-order stacking of outer segment disks along the photoreceptor axoneme.</text>
</comment>
<dbReference type="InterPro" id="IPR003533">
    <property type="entry name" value="Doublecortin_dom"/>
</dbReference>
<evidence type="ECO:0000256" key="13">
    <source>
        <dbReference type="SAM" id="MobiDB-lite"/>
    </source>
</evidence>
<feature type="compositionally biased region" description="Polar residues" evidence="13">
    <location>
        <begin position="649"/>
        <end position="658"/>
    </location>
</feature>
<dbReference type="GO" id="GO:0035082">
    <property type="term" value="P:axoneme assembly"/>
    <property type="evidence" value="ECO:0007669"/>
    <property type="project" value="TreeGrafter"/>
</dbReference>
<feature type="compositionally biased region" description="Polar residues" evidence="13">
    <location>
        <begin position="1374"/>
        <end position="1389"/>
    </location>
</feature>
<evidence type="ECO:0000256" key="4">
    <source>
        <dbReference type="ARBA" id="ARBA00022606"/>
    </source>
</evidence>
<feature type="region of interest" description="Disordered" evidence="13">
    <location>
        <begin position="1356"/>
        <end position="1389"/>
    </location>
</feature>
<feature type="region of interest" description="Disordered" evidence="13">
    <location>
        <begin position="1628"/>
        <end position="1659"/>
    </location>
</feature>
<dbReference type="InterPro" id="IPR036572">
    <property type="entry name" value="Doublecortin_dom_sf"/>
</dbReference>
<feature type="compositionally biased region" description="Low complexity" evidence="13">
    <location>
        <begin position="761"/>
        <end position="772"/>
    </location>
</feature>
<keyword evidence="3" id="KW-0963">Cytoplasm</keyword>
<evidence type="ECO:0000256" key="3">
    <source>
        <dbReference type="ARBA" id="ARBA00022490"/>
    </source>
</evidence>
<feature type="region of interest" description="Disordered" evidence="13">
    <location>
        <begin position="1"/>
        <end position="28"/>
    </location>
</feature>
<keyword evidence="4" id="KW-0716">Sensory transduction</keyword>
<dbReference type="CDD" id="cd17147">
    <property type="entry name" value="DCX2_RP1"/>
    <property type="match status" value="1"/>
</dbReference>
<comment type="subunit">
    <text evidence="12">Interacts (via the doublecortin domains) with microtubules. Interacts with RP1L1. Interacts with MAK.</text>
</comment>
<feature type="compositionally biased region" description="Basic and acidic residues" evidence="13">
    <location>
        <begin position="1628"/>
        <end position="1638"/>
    </location>
</feature>
<keyword evidence="9" id="KW-0966">Cell projection</keyword>
<dbReference type="PANTHER" id="PTHR23005:SF4">
    <property type="entry name" value="OXYGEN-REGULATED PROTEIN 1"/>
    <property type="match status" value="1"/>
</dbReference>
<feature type="region of interest" description="Disordered" evidence="13">
    <location>
        <begin position="644"/>
        <end position="808"/>
    </location>
</feature>
<dbReference type="GO" id="GO:0001917">
    <property type="term" value="C:photoreceptor inner segment"/>
    <property type="evidence" value="ECO:0007669"/>
    <property type="project" value="UniProtKB-ARBA"/>
</dbReference>
<feature type="domain" description="Doublecortin" evidence="14">
    <location>
        <begin position="35"/>
        <end position="117"/>
    </location>
</feature>
<dbReference type="GeneTree" id="ENSGT00940000154242"/>
<dbReference type="Proteomes" id="UP000694620">
    <property type="component" value="Chromosome 6"/>
</dbReference>
<dbReference type="Ensembl" id="ENSECRT00000007541.1">
    <property type="protein sequence ID" value="ENSECRP00000007421.1"/>
    <property type="gene ID" value="ENSECRG00000004792.1"/>
</dbReference>
<evidence type="ECO:0000256" key="1">
    <source>
        <dbReference type="ARBA" id="ARBA00004430"/>
    </source>
</evidence>
<evidence type="ECO:0000256" key="10">
    <source>
        <dbReference type="ARBA" id="ARBA00043933"/>
    </source>
</evidence>
<evidence type="ECO:0000256" key="8">
    <source>
        <dbReference type="ARBA" id="ARBA00023212"/>
    </source>
</evidence>
<dbReference type="PANTHER" id="PTHR23005">
    <property type="entry name" value="RETINITIS PIGMENTOSA 1 PROTEIN"/>
    <property type="match status" value="1"/>
</dbReference>
<evidence type="ECO:0000256" key="7">
    <source>
        <dbReference type="ARBA" id="ARBA00023069"/>
    </source>
</evidence>
<dbReference type="GO" id="GO:0042461">
    <property type="term" value="P:photoreceptor cell development"/>
    <property type="evidence" value="ECO:0007669"/>
    <property type="project" value="TreeGrafter"/>
</dbReference>
<dbReference type="FunFam" id="3.10.20.230:FF:000007">
    <property type="entry name" value="Oxygen-regulated protein 1"/>
    <property type="match status" value="1"/>
</dbReference>
<proteinExistence type="predicted"/>
<dbReference type="GO" id="GO:0001750">
    <property type="term" value="C:photoreceptor outer segment"/>
    <property type="evidence" value="ECO:0007669"/>
    <property type="project" value="UniProtKB-SubCell"/>
</dbReference>
<protein>
    <recommendedName>
        <fullName evidence="11">Oxygen-regulated protein 1</fullName>
    </recommendedName>
</protein>
<reference evidence="15" key="2">
    <citation type="submission" date="2025-08" db="UniProtKB">
        <authorList>
            <consortium name="Ensembl"/>
        </authorList>
    </citation>
    <scope>IDENTIFICATION</scope>
</reference>
<evidence type="ECO:0000313" key="15">
    <source>
        <dbReference type="Ensembl" id="ENSECRP00000007421.1"/>
    </source>
</evidence>
<evidence type="ECO:0000259" key="14">
    <source>
        <dbReference type="PROSITE" id="PS50309"/>
    </source>
</evidence>
<comment type="subcellular location">
    <subcellularLocation>
        <location evidence="2">Cell projection</location>
        <location evidence="2">Cilium</location>
        <location evidence="2">Photoreceptor outer segment</location>
    </subcellularLocation>
    <subcellularLocation>
        <location evidence="1">Cytoplasm</location>
        <location evidence="1">Cytoskeleton</location>
        <location evidence="1">Cilium axoneme</location>
    </subcellularLocation>
</comment>